<gene>
    <name evidence="6" type="ORF">RBB81_00215</name>
</gene>
<sequence>MAKNIPSLYEWIGGAEPLKQLIGRFYQKVPADPILAPVFAHMSPEHFQHVAQFIAEVLGGPSDYSTHHGGHAEMIRHHLNRHITDQQRQRWMNLLLETADELLLPSDPEFRSALVAYLEWGSRLAVINSALPAETPVIDSPMPAWSWGVPGGPYQPISDEE</sequence>
<accession>A0AAU7YVH8</accession>
<evidence type="ECO:0000256" key="4">
    <source>
        <dbReference type="ARBA" id="ARBA00023004"/>
    </source>
</evidence>
<evidence type="ECO:0000256" key="3">
    <source>
        <dbReference type="ARBA" id="ARBA00022723"/>
    </source>
</evidence>
<protein>
    <submittedName>
        <fullName evidence="6">Group II truncated hemoglobin</fullName>
    </submittedName>
</protein>
<keyword evidence="1" id="KW-0813">Transport</keyword>
<keyword evidence="2 5" id="KW-0349">Heme</keyword>
<dbReference type="EMBL" id="CP132937">
    <property type="protein sequence ID" value="XCB20280.1"/>
    <property type="molecule type" value="Genomic_DNA"/>
</dbReference>
<reference evidence="6" key="1">
    <citation type="submission" date="2023-08" db="EMBL/GenBank/DDBJ databases">
        <authorList>
            <person name="Messyasz A."/>
            <person name="Mannisto M.K."/>
            <person name="Kerkhof L.J."/>
            <person name="Haggblom M."/>
        </authorList>
    </citation>
    <scope>NUCLEOTIDE SEQUENCE</scope>
    <source>
        <strain evidence="6">M8UP39</strain>
        <plasmid evidence="6">unnamed</plasmid>
    </source>
</reference>
<feature type="binding site" description="distal binding residue" evidence="5">
    <location>
        <position position="49"/>
    </location>
    <ligand>
        <name>heme</name>
        <dbReference type="ChEBI" id="CHEBI:30413"/>
    </ligand>
    <ligandPart>
        <name>Fe</name>
        <dbReference type="ChEBI" id="CHEBI:18248"/>
    </ligandPart>
</feature>
<dbReference type="AlphaFoldDB" id="A0AAU7YVH8"/>
<keyword evidence="6" id="KW-0614">Plasmid</keyword>
<keyword evidence="3 5" id="KW-0479">Metal-binding</keyword>
<dbReference type="Pfam" id="PF01152">
    <property type="entry name" value="Bac_globin"/>
    <property type="match status" value="1"/>
</dbReference>
<name>A0AAU7YVH8_9BACT</name>
<dbReference type="GO" id="GO:0046872">
    <property type="term" value="F:metal ion binding"/>
    <property type="evidence" value="ECO:0007669"/>
    <property type="project" value="UniProtKB-KW"/>
</dbReference>
<evidence type="ECO:0000313" key="6">
    <source>
        <dbReference type="EMBL" id="XCB20280.1"/>
    </source>
</evidence>
<dbReference type="InterPro" id="IPR009050">
    <property type="entry name" value="Globin-like_sf"/>
</dbReference>
<evidence type="ECO:0000256" key="1">
    <source>
        <dbReference type="ARBA" id="ARBA00022448"/>
    </source>
</evidence>
<dbReference type="InterPro" id="IPR012292">
    <property type="entry name" value="Globin/Proto"/>
</dbReference>
<reference evidence="6" key="2">
    <citation type="journal article" date="2024" name="Environ. Microbiol.">
        <title>Genome analysis and description of Tunturibacter gen. nov. expands the diversity of Terriglobia in tundra soils.</title>
        <authorList>
            <person name="Messyasz A."/>
            <person name="Mannisto M.K."/>
            <person name="Kerkhof L.J."/>
            <person name="Haggblom M.M."/>
        </authorList>
    </citation>
    <scope>NUCLEOTIDE SEQUENCE</scope>
    <source>
        <strain evidence="6">M8UP39</strain>
    </source>
</reference>
<dbReference type="RefSeq" id="WP_353070732.1">
    <property type="nucleotide sequence ID" value="NZ_CP132937.1"/>
</dbReference>
<dbReference type="SUPFAM" id="SSF46458">
    <property type="entry name" value="Globin-like"/>
    <property type="match status" value="1"/>
</dbReference>
<organism evidence="6">
    <name type="scientific">Tunturiibacter gelidiferens</name>
    <dbReference type="NCBI Taxonomy" id="3069689"/>
    <lineage>
        <taxon>Bacteria</taxon>
        <taxon>Pseudomonadati</taxon>
        <taxon>Acidobacteriota</taxon>
        <taxon>Terriglobia</taxon>
        <taxon>Terriglobales</taxon>
        <taxon>Acidobacteriaceae</taxon>
        <taxon>Tunturiibacter</taxon>
    </lineage>
</organism>
<keyword evidence="4 5" id="KW-0408">Iron</keyword>
<dbReference type="GO" id="GO:0019825">
    <property type="term" value="F:oxygen binding"/>
    <property type="evidence" value="ECO:0007669"/>
    <property type="project" value="InterPro"/>
</dbReference>
<evidence type="ECO:0000256" key="2">
    <source>
        <dbReference type="ARBA" id="ARBA00022617"/>
    </source>
</evidence>
<dbReference type="GO" id="GO:0020037">
    <property type="term" value="F:heme binding"/>
    <property type="evidence" value="ECO:0007669"/>
    <property type="project" value="InterPro"/>
</dbReference>
<dbReference type="InterPro" id="IPR001486">
    <property type="entry name" value="Hemoglobin_trunc"/>
</dbReference>
<dbReference type="Gene3D" id="1.10.490.10">
    <property type="entry name" value="Globins"/>
    <property type="match status" value="1"/>
</dbReference>
<evidence type="ECO:0000256" key="5">
    <source>
        <dbReference type="PIRSR" id="PIRSR601486-1"/>
    </source>
</evidence>
<geneLocation type="plasmid" evidence="6">
    <name>unnamed</name>
</geneLocation>
<proteinExistence type="predicted"/>
<dbReference type="KEGG" id="tgi:RBB81_00215"/>
<dbReference type="CDD" id="cd14775">
    <property type="entry name" value="TrHb2_O-like"/>
    <property type="match status" value="1"/>
</dbReference>